<keyword evidence="1 5" id="KW-1003">Cell membrane</keyword>
<protein>
    <recommendedName>
        <fullName evidence="5">UPF0182 protein IDM48_03975</fullName>
    </recommendedName>
</protein>
<comment type="caution">
    <text evidence="5">Lacks conserved residue(s) required for the propagation of feature annotation.</text>
</comment>
<evidence type="ECO:0000256" key="3">
    <source>
        <dbReference type="ARBA" id="ARBA00022989"/>
    </source>
</evidence>
<keyword evidence="8" id="KW-1185">Reference proteome</keyword>
<feature type="region of interest" description="Disordered" evidence="6">
    <location>
        <begin position="67"/>
        <end position="87"/>
    </location>
</feature>
<evidence type="ECO:0000256" key="1">
    <source>
        <dbReference type="ARBA" id="ARBA00022475"/>
    </source>
</evidence>
<dbReference type="AlphaFoldDB" id="A0A7H2BMS5"/>
<feature type="transmembrane region" description="Helical" evidence="5">
    <location>
        <begin position="174"/>
        <end position="197"/>
    </location>
</feature>
<dbReference type="GO" id="GO:0005886">
    <property type="term" value="C:plasma membrane"/>
    <property type="evidence" value="ECO:0007669"/>
    <property type="project" value="UniProtKB-SubCell"/>
</dbReference>
<dbReference type="InterPro" id="IPR005372">
    <property type="entry name" value="UPF0182"/>
</dbReference>
<name>A0A7H2BMS5_9MICC</name>
<dbReference type="PANTHER" id="PTHR39344:SF1">
    <property type="entry name" value="UPF0182 PROTEIN SLL1060"/>
    <property type="match status" value="1"/>
</dbReference>
<dbReference type="HAMAP" id="MF_01600">
    <property type="entry name" value="UPF0182"/>
    <property type="match status" value="1"/>
</dbReference>
<feature type="transmembrane region" description="Helical" evidence="5">
    <location>
        <begin position="257"/>
        <end position="282"/>
    </location>
</feature>
<feature type="transmembrane region" description="Helical" evidence="5">
    <location>
        <begin position="289"/>
        <end position="309"/>
    </location>
</feature>
<gene>
    <name evidence="7" type="ORF">IDM48_03975</name>
</gene>
<evidence type="ECO:0000256" key="4">
    <source>
        <dbReference type="ARBA" id="ARBA00023136"/>
    </source>
</evidence>
<dbReference type="GO" id="GO:0005576">
    <property type="term" value="C:extracellular region"/>
    <property type="evidence" value="ECO:0007669"/>
    <property type="project" value="TreeGrafter"/>
</dbReference>
<comment type="similarity">
    <text evidence="5">Belongs to the UPF0182 family.</text>
</comment>
<sequence>MIVGVLIALFVFGTQIYTDVLWYDQLGFLNVFVKENLYKLALFALAGLITAAAVWASLYFAYKKGQAPQAPNRRPHRPYSQTAPGQGVPGQDPFAEFQDMFNQNMDRYRQSVDSMRKVLLIAIPLILGLFVGSGAMSQWETVALFFNGGEFGQKDPEFGRDLGFFIFSLPFWKALLTFLSTVVILSALAGIVMHYFYGGIKVNEKSIDTTRAFRMHAAVLAALYLVLRGAQFWLERYTATQSQSGKWAGAMYTDVNAIIPVKSILAIAAVLVAAFFIVAALTNRWRLPVIGIAVMLIAALVAGAVYPWIVQRFQVVPNEQAAESEYIQRNIDSTRAAFGLENIDVQNYDATTATNAGALKGESETISNIRLLDPNVVSASFAQLQQFRPYYRFDDNLAVDRYKINGETHDTVLAARELNPAQNADSSWINQHVVYTHGYGVIAAYGNQVEADGKPKFMQDGITATGEISENYEPRIYFGQTSPEYSIVGGSESDDALELDRPQTANDQENADAKYTFKGDGGPNIGNFFNRLAYAIKFQSSDILLSDVVRPESQVLYDRDPTDRVNKVAPYLTVDGNPYPAIVNDRVVWIVDAYTTSDQYPYSQSQELGEATVDSETQSGAAAALPNKEVNYIRNSVKATVDAYDGSVDLYAWDDQDPVLKAWQGVFPQTVKPVSEMSAGLLDHVRYPQDIFKVQREVLNRYHVTDAGSFYAGDDVWSVPNDPTVEQATPLPPYYLSLKMPEEEQGAFSLTTSWIPQQSDDNTRNVMYGFMSANGDAGTGKDGEVSDQYGKLTLLELPRSSVVPGPGQAQNNFNSDTEVSTELNLLRQGASKVTNGNLLTLPVGDGILYVQPVYVQSSGDSSYPTLRRVLVGFGEKVGFAPTLEEALNELFGGDSGAQTAADAGVDEKKADTGSSDKPDESSDSPSLQQALKDASAAMKDSEKAMKDGDWAAYGEAQDRLNKALAQAMEAEGAVAE</sequence>
<organism evidence="7 8">
    <name type="scientific">Rothia amarae</name>
    <dbReference type="NCBI Taxonomy" id="169480"/>
    <lineage>
        <taxon>Bacteria</taxon>
        <taxon>Bacillati</taxon>
        <taxon>Actinomycetota</taxon>
        <taxon>Actinomycetes</taxon>
        <taxon>Micrococcales</taxon>
        <taxon>Micrococcaceae</taxon>
        <taxon>Rothia</taxon>
    </lineage>
</organism>
<dbReference type="KEGG" id="rama:IDM48_03975"/>
<feature type="transmembrane region" description="Helical" evidence="5">
    <location>
        <begin position="42"/>
        <end position="62"/>
    </location>
</feature>
<evidence type="ECO:0000256" key="6">
    <source>
        <dbReference type="SAM" id="MobiDB-lite"/>
    </source>
</evidence>
<accession>A0A7H2BMS5</accession>
<reference evidence="7 8" key="1">
    <citation type="submission" date="2020-09" db="EMBL/GenBank/DDBJ databases">
        <title>Investigation of environmental microbe.</title>
        <authorList>
            <person name="Ou Y."/>
            <person name="Kang Q."/>
        </authorList>
    </citation>
    <scope>NUCLEOTIDE SEQUENCE [LARGE SCALE GENOMIC DNA]</scope>
    <source>
        <strain evidence="7 8">KJZ-9</strain>
    </source>
</reference>
<keyword evidence="2 5" id="KW-0812">Transmembrane</keyword>
<evidence type="ECO:0000256" key="2">
    <source>
        <dbReference type="ARBA" id="ARBA00022692"/>
    </source>
</evidence>
<keyword evidence="4 5" id="KW-0472">Membrane</keyword>
<proteinExistence type="inferred from homology"/>
<evidence type="ECO:0000313" key="7">
    <source>
        <dbReference type="EMBL" id="QNV40971.1"/>
    </source>
</evidence>
<dbReference type="Pfam" id="PF03699">
    <property type="entry name" value="UPF0182"/>
    <property type="match status" value="1"/>
</dbReference>
<feature type="transmembrane region" description="Helical" evidence="5">
    <location>
        <begin position="217"/>
        <end position="234"/>
    </location>
</feature>
<feature type="compositionally biased region" description="Basic and acidic residues" evidence="6">
    <location>
        <begin position="905"/>
        <end position="920"/>
    </location>
</feature>
<evidence type="ECO:0000256" key="5">
    <source>
        <dbReference type="HAMAP-Rule" id="MF_01600"/>
    </source>
</evidence>
<evidence type="ECO:0000313" key="8">
    <source>
        <dbReference type="Proteomes" id="UP000516421"/>
    </source>
</evidence>
<comment type="subcellular location">
    <subcellularLocation>
        <location evidence="5">Cell membrane</location>
        <topology evidence="5">Multi-pass membrane protein</topology>
    </subcellularLocation>
</comment>
<dbReference type="PANTHER" id="PTHR39344">
    <property type="entry name" value="UPF0182 PROTEIN SLL1060"/>
    <property type="match status" value="1"/>
</dbReference>
<feature type="transmembrane region" description="Helical" evidence="5">
    <location>
        <begin position="118"/>
        <end position="139"/>
    </location>
</feature>
<dbReference type="Proteomes" id="UP000516421">
    <property type="component" value="Chromosome"/>
</dbReference>
<feature type="region of interest" description="Disordered" evidence="6">
    <location>
        <begin position="894"/>
        <end position="945"/>
    </location>
</feature>
<keyword evidence="3 5" id="KW-1133">Transmembrane helix</keyword>
<dbReference type="EMBL" id="CP061538">
    <property type="protein sequence ID" value="QNV40971.1"/>
    <property type="molecule type" value="Genomic_DNA"/>
</dbReference>